<protein>
    <submittedName>
        <fullName evidence="2">Uncharacterized protein</fullName>
    </submittedName>
</protein>
<dbReference type="AlphaFoldDB" id="A0A9X6NJU4"/>
<keyword evidence="3" id="KW-1185">Reference proteome</keyword>
<dbReference type="EMBL" id="MTYJ01000566">
    <property type="protein sequence ID" value="OWA55172.1"/>
    <property type="molecule type" value="Genomic_DNA"/>
</dbReference>
<evidence type="ECO:0000313" key="2">
    <source>
        <dbReference type="EMBL" id="OWA55172.1"/>
    </source>
</evidence>
<sequence length="145" mass="15736">MRLGHAGGRGPRTGRRLGPHKQLAFPRVETRAGALGCSRNYRCGHHNLIWVLFKFAAATYGETGCDGQSCALVRRTSPSWRNDAGLQQQGRRPRVFQSPTEGVPVVKGVSIAVRDFLGQGIGQTSPEPPSVHAKQSLLLERTGHS</sequence>
<comment type="caution">
    <text evidence="2">The sequence shown here is derived from an EMBL/GenBank/DDBJ whole genome shotgun (WGS) entry which is preliminary data.</text>
</comment>
<name>A0A9X6NJU4_HYPEX</name>
<reference evidence="3" key="1">
    <citation type="submission" date="2017-01" db="EMBL/GenBank/DDBJ databases">
        <title>Comparative genomics of anhydrobiosis in the tardigrade Hypsibius dujardini.</title>
        <authorList>
            <person name="Yoshida Y."/>
            <person name="Koutsovoulos G."/>
            <person name="Laetsch D."/>
            <person name="Stevens L."/>
            <person name="Kumar S."/>
            <person name="Horikawa D."/>
            <person name="Ishino K."/>
            <person name="Komine S."/>
            <person name="Tomita M."/>
            <person name="Blaxter M."/>
            <person name="Arakawa K."/>
        </authorList>
    </citation>
    <scope>NUCLEOTIDE SEQUENCE [LARGE SCALE GENOMIC DNA]</scope>
    <source>
        <strain evidence="3">Z151</strain>
    </source>
</reference>
<evidence type="ECO:0000313" key="3">
    <source>
        <dbReference type="Proteomes" id="UP000192578"/>
    </source>
</evidence>
<dbReference type="Proteomes" id="UP000192578">
    <property type="component" value="Unassembled WGS sequence"/>
</dbReference>
<organism evidence="2 3">
    <name type="scientific">Hypsibius exemplaris</name>
    <name type="common">Freshwater tardigrade</name>
    <dbReference type="NCBI Taxonomy" id="2072580"/>
    <lineage>
        <taxon>Eukaryota</taxon>
        <taxon>Metazoa</taxon>
        <taxon>Ecdysozoa</taxon>
        <taxon>Tardigrada</taxon>
        <taxon>Eutardigrada</taxon>
        <taxon>Parachela</taxon>
        <taxon>Hypsibioidea</taxon>
        <taxon>Hypsibiidae</taxon>
        <taxon>Hypsibius</taxon>
    </lineage>
</organism>
<feature type="region of interest" description="Disordered" evidence="1">
    <location>
        <begin position="121"/>
        <end position="145"/>
    </location>
</feature>
<accession>A0A9X6NJU4</accession>
<evidence type="ECO:0000256" key="1">
    <source>
        <dbReference type="SAM" id="MobiDB-lite"/>
    </source>
</evidence>
<proteinExistence type="predicted"/>
<gene>
    <name evidence="2" type="ORF">BV898_19559</name>
</gene>